<keyword evidence="3" id="KW-0716">Sensory transduction</keyword>
<proteinExistence type="evidence at transcript level"/>
<dbReference type="InterPro" id="IPR004117">
    <property type="entry name" value="7tm6_olfct_rcpt"/>
</dbReference>
<evidence type="ECO:0000256" key="2">
    <source>
        <dbReference type="ARBA" id="ARBA00022475"/>
    </source>
</evidence>
<name>A0A1S5VFK8_9HYME</name>
<keyword evidence="7 10" id="KW-0472">Membrane</keyword>
<reference evidence="11" key="1">
    <citation type="journal article" date="2017" name="Comp. Biochem. Physiol. Part D Genomics Proteomics">
        <title>Candidate chemosensory genes identified in the endoparasitoid Meteorus pulchricornis (Hymenoptera: Braconidae) by antennal transcriptome analysis.</title>
        <authorList>
            <person name="Sheng S."/>
            <person name="Liao C.W."/>
            <person name="Zheng Y."/>
            <person name="Zhou Y."/>
            <person name="Xu Y."/>
            <person name="Song W.M."/>
            <person name="He P."/>
            <person name="Zhang J."/>
            <person name="Wu F.A."/>
        </authorList>
    </citation>
    <scope>NUCLEOTIDE SEQUENCE</scope>
    <source>
        <strain evidence="11">Zhenjiang</strain>
    </source>
</reference>
<dbReference type="GO" id="GO:0007165">
    <property type="term" value="P:signal transduction"/>
    <property type="evidence" value="ECO:0007669"/>
    <property type="project" value="UniProtKB-KW"/>
</dbReference>
<dbReference type="PANTHER" id="PTHR21137">
    <property type="entry name" value="ODORANT RECEPTOR"/>
    <property type="match status" value="1"/>
</dbReference>
<evidence type="ECO:0000313" key="11">
    <source>
        <dbReference type="EMBL" id="AQN78424.1"/>
    </source>
</evidence>
<evidence type="ECO:0000256" key="9">
    <source>
        <dbReference type="ARBA" id="ARBA00023224"/>
    </source>
</evidence>
<keyword evidence="5" id="KW-0552">Olfaction</keyword>
<dbReference type="GO" id="GO:0004984">
    <property type="term" value="F:olfactory receptor activity"/>
    <property type="evidence" value="ECO:0007669"/>
    <property type="project" value="InterPro"/>
</dbReference>
<sequence length="214" mass="24180">MHAYMTVPISLGIFVFAENIFAMYTHHACALFTTLRLHLESIHSDIHDYGNIESGMEPTQKLHRKIVMCVNMHENVIKFSNELESSGNMSYLIILMINVSMITITGIVTVMKFNTPSESARFFAFTMGNVVYTFATCLMGQKLIDESEIVFHAAYSFEWYTLPMNLQSMVIPIMVKSLNPCQLTAGKIMSLSMDTFSLVLKNAMSLFTVLSSLR</sequence>
<feature type="transmembrane region" description="Helical" evidence="10">
    <location>
        <begin position="89"/>
        <end position="110"/>
    </location>
</feature>
<keyword evidence="6 10" id="KW-1133">Transmembrane helix</keyword>
<evidence type="ECO:0000256" key="5">
    <source>
        <dbReference type="ARBA" id="ARBA00022725"/>
    </source>
</evidence>
<protein>
    <submittedName>
        <fullName evidence="11">Olfactory receptor 22</fullName>
    </submittedName>
</protein>
<evidence type="ECO:0000256" key="4">
    <source>
        <dbReference type="ARBA" id="ARBA00022692"/>
    </source>
</evidence>
<evidence type="ECO:0000256" key="1">
    <source>
        <dbReference type="ARBA" id="ARBA00004651"/>
    </source>
</evidence>
<dbReference type="AlphaFoldDB" id="A0A1S5VFK8"/>
<dbReference type="PANTHER" id="PTHR21137:SF35">
    <property type="entry name" value="ODORANT RECEPTOR 19A-RELATED"/>
    <property type="match status" value="1"/>
</dbReference>
<dbReference type="GO" id="GO:0005886">
    <property type="term" value="C:plasma membrane"/>
    <property type="evidence" value="ECO:0007669"/>
    <property type="project" value="UniProtKB-SubCell"/>
</dbReference>
<dbReference type="EMBL" id="KY445489">
    <property type="protein sequence ID" value="AQN78424.1"/>
    <property type="molecule type" value="mRNA"/>
</dbReference>
<organism evidence="11">
    <name type="scientific">Meteorus pulchricornis</name>
    <dbReference type="NCBI Taxonomy" id="51522"/>
    <lineage>
        <taxon>Eukaryota</taxon>
        <taxon>Metazoa</taxon>
        <taxon>Ecdysozoa</taxon>
        <taxon>Arthropoda</taxon>
        <taxon>Hexapoda</taxon>
        <taxon>Insecta</taxon>
        <taxon>Pterygota</taxon>
        <taxon>Neoptera</taxon>
        <taxon>Endopterygota</taxon>
        <taxon>Hymenoptera</taxon>
        <taxon>Apocrita</taxon>
        <taxon>Ichneumonoidea</taxon>
        <taxon>Braconidae</taxon>
        <taxon>Meteorinae</taxon>
        <taxon>Meteorus</taxon>
    </lineage>
</organism>
<evidence type="ECO:0000256" key="7">
    <source>
        <dbReference type="ARBA" id="ARBA00023136"/>
    </source>
</evidence>
<accession>A0A1S5VFK8</accession>
<keyword evidence="4 10" id="KW-0812">Transmembrane</keyword>
<evidence type="ECO:0000256" key="6">
    <source>
        <dbReference type="ARBA" id="ARBA00022989"/>
    </source>
</evidence>
<dbReference type="GO" id="GO:0005549">
    <property type="term" value="F:odorant binding"/>
    <property type="evidence" value="ECO:0007669"/>
    <property type="project" value="InterPro"/>
</dbReference>
<evidence type="ECO:0000256" key="8">
    <source>
        <dbReference type="ARBA" id="ARBA00023170"/>
    </source>
</evidence>
<evidence type="ECO:0000256" key="3">
    <source>
        <dbReference type="ARBA" id="ARBA00022606"/>
    </source>
</evidence>
<dbReference type="Pfam" id="PF02949">
    <property type="entry name" value="7tm_6"/>
    <property type="match status" value="1"/>
</dbReference>
<evidence type="ECO:0000256" key="10">
    <source>
        <dbReference type="SAM" id="Phobius"/>
    </source>
</evidence>
<keyword evidence="8 11" id="KW-0675">Receptor</keyword>
<keyword evidence="9" id="KW-0807">Transducer</keyword>
<comment type="subcellular location">
    <subcellularLocation>
        <location evidence="1">Cell membrane</location>
        <topology evidence="1">Multi-pass membrane protein</topology>
    </subcellularLocation>
</comment>
<keyword evidence="2" id="KW-1003">Cell membrane</keyword>